<evidence type="ECO:0000256" key="8">
    <source>
        <dbReference type="ARBA" id="ARBA00023316"/>
    </source>
</evidence>
<evidence type="ECO:0000256" key="3">
    <source>
        <dbReference type="ARBA" id="ARBA00022676"/>
    </source>
</evidence>
<name>A0A3B0RG80_9ZZZZ</name>
<dbReference type="GO" id="GO:0016757">
    <property type="term" value="F:glycosyltransferase activity"/>
    <property type="evidence" value="ECO:0007669"/>
    <property type="project" value="UniProtKB-KW"/>
</dbReference>
<evidence type="ECO:0000256" key="5">
    <source>
        <dbReference type="ARBA" id="ARBA00022801"/>
    </source>
</evidence>
<comment type="similarity">
    <text evidence="2">Belongs to the YkuD family.</text>
</comment>
<dbReference type="PROSITE" id="PS52029">
    <property type="entry name" value="LD_TPASE"/>
    <property type="match status" value="1"/>
</dbReference>
<organism evidence="10">
    <name type="scientific">hydrothermal vent metagenome</name>
    <dbReference type="NCBI Taxonomy" id="652676"/>
    <lineage>
        <taxon>unclassified sequences</taxon>
        <taxon>metagenomes</taxon>
        <taxon>ecological metagenomes</taxon>
    </lineage>
</organism>
<accession>A0A3B0RG80</accession>
<dbReference type="GO" id="GO:0071555">
    <property type="term" value="P:cell wall organization"/>
    <property type="evidence" value="ECO:0007669"/>
    <property type="project" value="UniProtKB-KW"/>
</dbReference>
<dbReference type="EMBL" id="UOEC01000086">
    <property type="protein sequence ID" value="VAV91029.1"/>
    <property type="molecule type" value="Genomic_DNA"/>
</dbReference>
<dbReference type="Pfam" id="PF03734">
    <property type="entry name" value="YkuD"/>
    <property type="match status" value="1"/>
</dbReference>
<dbReference type="InterPro" id="IPR050979">
    <property type="entry name" value="LD-transpeptidase"/>
</dbReference>
<evidence type="ECO:0000256" key="2">
    <source>
        <dbReference type="ARBA" id="ARBA00005992"/>
    </source>
</evidence>
<comment type="pathway">
    <text evidence="1">Cell wall biogenesis; peptidoglycan biosynthesis.</text>
</comment>
<dbReference type="SUPFAM" id="SSF141523">
    <property type="entry name" value="L,D-transpeptidase catalytic domain-like"/>
    <property type="match status" value="1"/>
</dbReference>
<evidence type="ECO:0000313" key="10">
    <source>
        <dbReference type="EMBL" id="VAV91029.1"/>
    </source>
</evidence>
<dbReference type="CDD" id="cd16913">
    <property type="entry name" value="YkuD_like"/>
    <property type="match status" value="1"/>
</dbReference>
<keyword evidence="8" id="KW-0961">Cell wall biogenesis/degradation</keyword>
<gene>
    <name evidence="10" type="ORF">MNBD_ALPHA08-1927</name>
</gene>
<keyword evidence="7" id="KW-0573">Peptidoglycan synthesis</keyword>
<dbReference type="GO" id="GO:0008360">
    <property type="term" value="P:regulation of cell shape"/>
    <property type="evidence" value="ECO:0007669"/>
    <property type="project" value="UniProtKB-KW"/>
</dbReference>
<dbReference type="Gene3D" id="2.40.440.10">
    <property type="entry name" value="L,D-transpeptidase catalytic domain-like"/>
    <property type="match status" value="1"/>
</dbReference>
<keyword evidence="6" id="KW-0133">Cell shape</keyword>
<evidence type="ECO:0000256" key="1">
    <source>
        <dbReference type="ARBA" id="ARBA00004752"/>
    </source>
</evidence>
<sequence>MLNRRRFLITSLATGTLGISPALAHKKGARYKLPKKYMPQEVNMPGNYPAGQVHVFPDDFYLYWTLPNGRAMRFGIGVGRKGLYHPGTFFVGRKVKWPKWTPTRAMIKRSPKRYLRFKDGVEGGINNPLGARALYLFTRKRGDSLLRIHGTNNPRTIGVAVSNGCARLVNDQVKQLYAMVPKGSKVVLHPKSNAGPVHS</sequence>
<keyword evidence="5" id="KW-0378">Hydrolase</keyword>
<dbReference type="AlphaFoldDB" id="A0A3B0RG80"/>
<keyword evidence="3" id="KW-0328">Glycosyltransferase</keyword>
<dbReference type="InterPro" id="IPR005490">
    <property type="entry name" value="LD_TPept_cat_dom"/>
</dbReference>
<evidence type="ECO:0000256" key="6">
    <source>
        <dbReference type="ARBA" id="ARBA00022960"/>
    </source>
</evidence>
<evidence type="ECO:0000256" key="7">
    <source>
        <dbReference type="ARBA" id="ARBA00022984"/>
    </source>
</evidence>
<dbReference type="GO" id="GO:0005576">
    <property type="term" value="C:extracellular region"/>
    <property type="evidence" value="ECO:0007669"/>
    <property type="project" value="TreeGrafter"/>
</dbReference>
<dbReference type="PANTHER" id="PTHR30582:SF24">
    <property type="entry name" value="L,D-TRANSPEPTIDASE ERFK_SRFK-RELATED"/>
    <property type="match status" value="1"/>
</dbReference>
<dbReference type="GO" id="GO:0071972">
    <property type="term" value="F:peptidoglycan L,D-transpeptidase activity"/>
    <property type="evidence" value="ECO:0007669"/>
    <property type="project" value="TreeGrafter"/>
</dbReference>
<dbReference type="InterPro" id="IPR038063">
    <property type="entry name" value="Transpep_catalytic_dom"/>
</dbReference>
<dbReference type="PANTHER" id="PTHR30582">
    <property type="entry name" value="L,D-TRANSPEPTIDASE"/>
    <property type="match status" value="1"/>
</dbReference>
<feature type="domain" description="L,D-TPase catalytic" evidence="9">
    <location>
        <begin position="51"/>
        <end position="189"/>
    </location>
</feature>
<dbReference type="UniPathway" id="UPA00219"/>
<evidence type="ECO:0000256" key="4">
    <source>
        <dbReference type="ARBA" id="ARBA00022679"/>
    </source>
</evidence>
<evidence type="ECO:0000259" key="9">
    <source>
        <dbReference type="PROSITE" id="PS52029"/>
    </source>
</evidence>
<keyword evidence="4" id="KW-0808">Transferase</keyword>
<reference evidence="10" key="1">
    <citation type="submission" date="2018-06" db="EMBL/GenBank/DDBJ databases">
        <authorList>
            <person name="Zhirakovskaya E."/>
        </authorList>
    </citation>
    <scope>NUCLEOTIDE SEQUENCE</scope>
</reference>
<protein>
    <recommendedName>
        <fullName evidence="9">L,D-TPase catalytic domain-containing protein</fullName>
    </recommendedName>
</protein>
<proteinExistence type="inferred from homology"/>
<dbReference type="GO" id="GO:0018104">
    <property type="term" value="P:peptidoglycan-protein cross-linking"/>
    <property type="evidence" value="ECO:0007669"/>
    <property type="project" value="TreeGrafter"/>
</dbReference>